<name>A0A0F9BV04_9ZZZZ</name>
<accession>A0A0F9BV04</accession>
<gene>
    <name evidence="1" type="ORF">LCGC14_2745090</name>
</gene>
<dbReference type="AlphaFoldDB" id="A0A0F9BV04"/>
<comment type="caution">
    <text evidence="1">The sequence shown here is derived from an EMBL/GenBank/DDBJ whole genome shotgun (WGS) entry which is preliminary data.</text>
</comment>
<dbReference type="EMBL" id="LAZR01050042">
    <property type="protein sequence ID" value="KKK88246.1"/>
    <property type="molecule type" value="Genomic_DNA"/>
</dbReference>
<feature type="non-terminal residue" evidence="1">
    <location>
        <position position="1"/>
    </location>
</feature>
<reference evidence="1" key="1">
    <citation type="journal article" date="2015" name="Nature">
        <title>Complex archaea that bridge the gap between prokaryotes and eukaryotes.</title>
        <authorList>
            <person name="Spang A."/>
            <person name="Saw J.H."/>
            <person name="Jorgensen S.L."/>
            <person name="Zaremba-Niedzwiedzka K."/>
            <person name="Martijn J."/>
            <person name="Lind A.E."/>
            <person name="van Eijk R."/>
            <person name="Schleper C."/>
            <person name="Guy L."/>
            <person name="Ettema T.J."/>
        </authorList>
    </citation>
    <scope>NUCLEOTIDE SEQUENCE</scope>
</reference>
<sequence>PEYGQIARERLEDVDTGVPVKEAHKGQQALFK</sequence>
<protein>
    <submittedName>
        <fullName evidence="1">Uncharacterized protein</fullName>
    </submittedName>
</protein>
<evidence type="ECO:0000313" key="1">
    <source>
        <dbReference type="EMBL" id="KKK88246.1"/>
    </source>
</evidence>
<proteinExistence type="predicted"/>
<organism evidence="1">
    <name type="scientific">marine sediment metagenome</name>
    <dbReference type="NCBI Taxonomy" id="412755"/>
    <lineage>
        <taxon>unclassified sequences</taxon>
        <taxon>metagenomes</taxon>
        <taxon>ecological metagenomes</taxon>
    </lineage>
</organism>